<accession>A0AAD9HV32</accession>
<name>A0AAD9HV32_9PEZI</name>
<sequence length="354" mass="38294">MVPRLERAGICGNRLRGRNRVGESGERRAYPSPGLVVSCRGLPLMQLRARGSGRTSVSLSLSLSLAIPAELFGLQPPARISSTWESRVTMLRALLRLCILPPPSSPCQKGKRDNVSWHAKDCSRGGAVVARVIWCVTASIPDSPSLARTGQDSRQHTSRSRGLPSPPLPSSEVRPREPSRRVPAKVVGNLVPSRLRVPTGSCPYLVTPPRRPTGLARGPWTRSYATNGFEPSLYLPLSREEQIDARELAYSVKKLGAVSTGRSASNPLHRPVEPWCTVGTRPSNESKIEFLSVACPRDGTSETAPKAANKLTGLLQQSKATRRLPGRAAKLRADASARLTMLRASGEAGWVQNS</sequence>
<keyword evidence="3" id="KW-1185">Reference proteome</keyword>
<dbReference type="Proteomes" id="UP001232148">
    <property type="component" value="Unassembled WGS sequence"/>
</dbReference>
<dbReference type="EMBL" id="MU842812">
    <property type="protein sequence ID" value="KAK2034836.1"/>
    <property type="molecule type" value="Genomic_DNA"/>
</dbReference>
<evidence type="ECO:0000313" key="3">
    <source>
        <dbReference type="Proteomes" id="UP001232148"/>
    </source>
</evidence>
<dbReference type="AlphaFoldDB" id="A0AAD9HV32"/>
<protein>
    <submittedName>
        <fullName evidence="2">Uncharacterized protein</fullName>
    </submittedName>
</protein>
<proteinExistence type="predicted"/>
<comment type="caution">
    <text evidence="2">The sequence shown here is derived from an EMBL/GenBank/DDBJ whole genome shotgun (WGS) entry which is preliminary data.</text>
</comment>
<reference evidence="2" key="1">
    <citation type="submission" date="2021-06" db="EMBL/GenBank/DDBJ databases">
        <title>Comparative genomics, transcriptomics and evolutionary studies reveal genomic signatures of adaptation to plant cell wall in hemibiotrophic fungi.</title>
        <authorList>
            <consortium name="DOE Joint Genome Institute"/>
            <person name="Baroncelli R."/>
            <person name="Diaz J.F."/>
            <person name="Benocci T."/>
            <person name="Peng M."/>
            <person name="Battaglia E."/>
            <person name="Haridas S."/>
            <person name="Andreopoulos W."/>
            <person name="Labutti K."/>
            <person name="Pangilinan J."/>
            <person name="Floch G.L."/>
            <person name="Makela M.R."/>
            <person name="Henrissat B."/>
            <person name="Grigoriev I.V."/>
            <person name="Crouch J.A."/>
            <person name="De Vries R.P."/>
            <person name="Sukno S.A."/>
            <person name="Thon M.R."/>
        </authorList>
    </citation>
    <scope>NUCLEOTIDE SEQUENCE</scope>
    <source>
        <strain evidence="2">MAFF235873</strain>
    </source>
</reference>
<evidence type="ECO:0000313" key="2">
    <source>
        <dbReference type="EMBL" id="KAK2034836.1"/>
    </source>
</evidence>
<organism evidence="2 3">
    <name type="scientific">Colletotrichum zoysiae</name>
    <dbReference type="NCBI Taxonomy" id="1216348"/>
    <lineage>
        <taxon>Eukaryota</taxon>
        <taxon>Fungi</taxon>
        <taxon>Dikarya</taxon>
        <taxon>Ascomycota</taxon>
        <taxon>Pezizomycotina</taxon>
        <taxon>Sordariomycetes</taxon>
        <taxon>Hypocreomycetidae</taxon>
        <taxon>Glomerellales</taxon>
        <taxon>Glomerellaceae</taxon>
        <taxon>Colletotrichum</taxon>
        <taxon>Colletotrichum graminicola species complex</taxon>
    </lineage>
</organism>
<evidence type="ECO:0000256" key="1">
    <source>
        <dbReference type="SAM" id="MobiDB-lite"/>
    </source>
</evidence>
<feature type="region of interest" description="Disordered" evidence="1">
    <location>
        <begin position="145"/>
        <end position="186"/>
    </location>
</feature>
<gene>
    <name evidence="2" type="ORF">LX32DRAFT_340528</name>
</gene>